<reference evidence="2" key="2">
    <citation type="submission" date="2015-01" db="EMBL/GenBank/DDBJ databases">
        <title>Evolutionary Origins and Diversification of the Mycorrhizal Mutualists.</title>
        <authorList>
            <consortium name="DOE Joint Genome Institute"/>
            <consortium name="Mycorrhizal Genomics Consortium"/>
            <person name="Kohler A."/>
            <person name="Kuo A."/>
            <person name="Nagy L.G."/>
            <person name="Floudas D."/>
            <person name="Copeland A."/>
            <person name="Barry K.W."/>
            <person name="Cichocki N."/>
            <person name="Veneault-Fourrey C."/>
            <person name="LaButti K."/>
            <person name="Lindquist E.A."/>
            <person name="Lipzen A."/>
            <person name="Lundell T."/>
            <person name="Morin E."/>
            <person name="Murat C."/>
            <person name="Riley R."/>
            <person name="Ohm R."/>
            <person name="Sun H."/>
            <person name="Tunlid A."/>
            <person name="Henrissat B."/>
            <person name="Grigoriev I.V."/>
            <person name="Hibbett D.S."/>
            <person name="Martin F."/>
        </authorList>
    </citation>
    <scope>NUCLEOTIDE SEQUENCE [LARGE SCALE GENOMIC DNA]</scope>
    <source>
        <strain evidence="2">441</strain>
    </source>
</reference>
<name>A0A0C9YXA3_9AGAM</name>
<dbReference type="EMBL" id="KN833752">
    <property type="protein sequence ID" value="KIK21411.1"/>
    <property type="molecule type" value="Genomic_DNA"/>
</dbReference>
<accession>A0A0C9YXA3</accession>
<protein>
    <submittedName>
        <fullName evidence="1">Uncharacterized protein</fullName>
    </submittedName>
</protein>
<organism evidence="1 2">
    <name type="scientific">Pisolithus microcarpus 441</name>
    <dbReference type="NCBI Taxonomy" id="765257"/>
    <lineage>
        <taxon>Eukaryota</taxon>
        <taxon>Fungi</taxon>
        <taxon>Dikarya</taxon>
        <taxon>Basidiomycota</taxon>
        <taxon>Agaricomycotina</taxon>
        <taxon>Agaricomycetes</taxon>
        <taxon>Agaricomycetidae</taxon>
        <taxon>Boletales</taxon>
        <taxon>Sclerodermatineae</taxon>
        <taxon>Pisolithaceae</taxon>
        <taxon>Pisolithus</taxon>
    </lineage>
</organism>
<evidence type="ECO:0000313" key="2">
    <source>
        <dbReference type="Proteomes" id="UP000054018"/>
    </source>
</evidence>
<keyword evidence="2" id="KW-1185">Reference proteome</keyword>
<gene>
    <name evidence="1" type="ORF">PISMIDRAFT_681374</name>
</gene>
<dbReference type="AlphaFoldDB" id="A0A0C9YXA3"/>
<sequence length="53" mass="5883">MQSHQTGENAKWVGISIAGCLDSITPLVRPQIQGLILCLDFREAHIYITHLPP</sequence>
<dbReference type="HOGENOM" id="CLU_3069627_0_0_1"/>
<reference evidence="1 2" key="1">
    <citation type="submission" date="2014-04" db="EMBL/GenBank/DDBJ databases">
        <authorList>
            <consortium name="DOE Joint Genome Institute"/>
            <person name="Kuo A."/>
            <person name="Kohler A."/>
            <person name="Costa M.D."/>
            <person name="Nagy L.G."/>
            <person name="Floudas D."/>
            <person name="Copeland A."/>
            <person name="Barry K.W."/>
            <person name="Cichocki N."/>
            <person name="Veneault-Fourrey C."/>
            <person name="LaButti K."/>
            <person name="Lindquist E.A."/>
            <person name="Lipzen A."/>
            <person name="Lundell T."/>
            <person name="Morin E."/>
            <person name="Murat C."/>
            <person name="Sun H."/>
            <person name="Tunlid A."/>
            <person name="Henrissat B."/>
            <person name="Grigoriev I.V."/>
            <person name="Hibbett D.S."/>
            <person name="Martin F."/>
            <person name="Nordberg H.P."/>
            <person name="Cantor M.N."/>
            <person name="Hua S.X."/>
        </authorList>
    </citation>
    <scope>NUCLEOTIDE SEQUENCE [LARGE SCALE GENOMIC DNA]</scope>
    <source>
        <strain evidence="1 2">441</strain>
    </source>
</reference>
<proteinExistence type="predicted"/>
<dbReference type="Proteomes" id="UP000054018">
    <property type="component" value="Unassembled WGS sequence"/>
</dbReference>
<evidence type="ECO:0000313" key="1">
    <source>
        <dbReference type="EMBL" id="KIK21411.1"/>
    </source>
</evidence>